<name>A0A0F4Z3Q5_RASE3</name>
<evidence type="ECO:0000256" key="1">
    <source>
        <dbReference type="SAM" id="MobiDB-lite"/>
    </source>
</evidence>
<feature type="domain" description="SAM" evidence="3">
    <location>
        <begin position="199"/>
        <end position="263"/>
    </location>
</feature>
<dbReference type="SUPFAM" id="SSF47769">
    <property type="entry name" value="SAM/Pointed domain"/>
    <property type="match status" value="1"/>
</dbReference>
<dbReference type="Proteomes" id="UP000053958">
    <property type="component" value="Unassembled WGS sequence"/>
</dbReference>
<evidence type="ECO:0000313" key="5">
    <source>
        <dbReference type="Proteomes" id="UP000053958"/>
    </source>
</evidence>
<dbReference type="InterPro" id="IPR013761">
    <property type="entry name" value="SAM/pointed_sf"/>
</dbReference>
<dbReference type="PROSITE" id="PS50003">
    <property type="entry name" value="PH_DOMAIN"/>
    <property type="match status" value="1"/>
</dbReference>
<comment type="caution">
    <text evidence="4">The sequence shown here is derived from an EMBL/GenBank/DDBJ whole genome shotgun (WGS) entry which is preliminary data.</text>
</comment>
<feature type="region of interest" description="Disordered" evidence="1">
    <location>
        <begin position="462"/>
        <end position="488"/>
    </location>
</feature>
<feature type="region of interest" description="Disordered" evidence="1">
    <location>
        <begin position="1"/>
        <end position="98"/>
    </location>
</feature>
<feature type="compositionally biased region" description="Basic residues" evidence="1">
    <location>
        <begin position="310"/>
        <end position="328"/>
    </location>
</feature>
<dbReference type="EMBL" id="LASV01000035">
    <property type="protein sequence ID" value="KKA25132.1"/>
    <property type="molecule type" value="Genomic_DNA"/>
</dbReference>
<organism evidence="4 5">
    <name type="scientific">Rasamsonia emersonii (strain ATCC 16479 / CBS 393.64 / IMI 116815)</name>
    <dbReference type="NCBI Taxonomy" id="1408163"/>
    <lineage>
        <taxon>Eukaryota</taxon>
        <taxon>Fungi</taxon>
        <taxon>Dikarya</taxon>
        <taxon>Ascomycota</taxon>
        <taxon>Pezizomycotina</taxon>
        <taxon>Eurotiomycetes</taxon>
        <taxon>Eurotiomycetidae</taxon>
        <taxon>Eurotiales</taxon>
        <taxon>Trichocomaceae</taxon>
        <taxon>Rasamsonia</taxon>
    </lineage>
</organism>
<dbReference type="CDD" id="cd09535">
    <property type="entry name" value="SAM_BOI-like_fungal"/>
    <property type="match status" value="1"/>
</dbReference>
<feature type="domain" description="PH" evidence="2">
    <location>
        <begin position="680"/>
        <end position="821"/>
    </location>
</feature>
<dbReference type="OrthoDB" id="422827at2759"/>
<dbReference type="InterPro" id="IPR011993">
    <property type="entry name" value="PH-like_dom_sf"/>
</dbReference>
<dbReference type="SMART" id="SM00233">
    <property type="entry name" value="PH"/>
    <property type="match status" value="1"/>
</dbReference>
<feature type="compositionally biased region" description="Polar residues" evidence="1">
    <location>
        <begin position="664"/>
        <end position="682"/>
    </location>
</feature>
<sequence length="839" mass="93359">MTSIEALEWGADRSKQATETHSQPSLQMLQTSSQVPLFKARTTIPRPLSEATEILDTDFESEFEDEELGDSPRRSVGSLGADSVTTASTPRDVPTPDSAGLTAFNFHLDEKPVKGPVGPHLFRASVDSSDLKSSLEVDFVLAKTPTTATFFDSASKLEPERKDTPLPGYVADETPQTQTELKSINKEVSQLDEAEVRNWSPQDVVTWMQNAGFDDSIVEKFFINDISGAILLELQAEDLKELDIHSFGKRHRLMNSIQQLRNSVMSSSGDSQTPVPNAPNRDKSSVPQAAKTTTSSDDTSSNSEEERKESRSKKHHRRRRREHRHHRHDHEDIGPGDSASIVAIEQILPKIHRCSKGENCRKWQKQQRRLARLAKDLPIDTITGSTILTGDPGNPDTAPNLLHASKSEKPELSPSVVASSDVLGPGQTPNVRLCEEKLNEVQPRDPQENVRQFLNFQHLSRLQPVNDPATPPREMFPSPGSDSPDSVKTSASLAENLRHLPKLTIPNTQSSVTAANLSANVSAQRTVTPSILQKKPNFTQPSGHQGGEQAPFTYGQDMSPADFYRSPSDFYRSHELYRQETPFSEVDVPVTAIPAGPIPREVSQSVPPNMRFGHDYRAMADPITRPASTKAENHRRRPSLNVCNGQPLERVDEGQVAPIETPEDLQTTPRASSGPRTPNDIQHSGWMKKRKTTRLLRHEWEEHHFTLRGTQLAMYEDEQAARRDSKALEYIDVDDYAVACSSFASRSKLTAAFKKTVLKRKDTAQDEAAFAFSLIPTSNSNSSSIVDRKAFFLNNNKAHHFAVKTRDERIDWMRELMLAKALKRGKESGDAVKVNGNVI</sequence>
<dbReference type="Gene3D" id="1.10.150.50">
    <property type="entry name" value="Transcription Factor, Ets-1"/>
    <property type="match status" value="1"/>
</dbReference>
<dbReference type="Pfam" id="PF07647">
    <property type="entry name" value="SAM_2"/>
    <property type="match status" value="1"/>
</dbReference>
<dbReference type="STRING" id="1408163.A0A0F4Z3Q5"/>
<gene>
    <name evidence="4" type="ORF">T310_0837</name>
</gene>
<dbReference type="SMART" id="SM00454">
    <property type="entry name" value="SAM"/>
    <property type="match status" value="1"/>
</dbReference>
<dbReference type="Pfam" id="PF00169">
    <property type="entry name" value="PH"/>
    <property type="match status" value="1"/>
</dbReference>
<proteinExistence type="predicted"/>
<feature type="region of interest" description="Disordered" evidence="1">
    <location>
        <begin position="263"/>
        <end position="340"/>
    </location>
</feature>
<feature type="compositionally biased region" description="Acidic residues" evidence="1">
    <location>
        <begin position="53"/>
        <end position="69"/>
    </location>
</feature>
<dbReference type="InterPro" id="IPR001660">
    <property type="entry name" value="SAM"/>
</dbReference>
<reference evidence="4 5" key="1">
    <citation type="submission" date="2015-04" db="EMBL/GenBank/DDBJ databases">
        <authorList>
            <person name="Heijne W.H."/>
            <person name="Fedorova N.D."/>
            <person name="Nierman W.C."/>
            <person name="Vollebregt A.W."/>
            <person name="Zhao Z."/>
            <person name="Wu L."/>
            <person name="Kumar M."/>
            <person name="Stam H."/>
            <person name="van den Berg M.A."/>
            <person name="Pel H.J."/>
        </authorList>
    </citation>
    <scope>NUCLEOTIDE SEQUENCE [LARGE SCALE GENOMIC DNA]</scope>
    <source>
        <strain evidence="4 5">CBS 393.64</strain>
    </source>
</reference>
<feature type="region of interest" description="Disordered" evidence="1">
    <location>
        <begin position="627"/>
        <end position="688"/>
    </location>
</feature>
<dbReference type="RefSeq" id="XP_013331744.1">
    <property type="nucleotide sequence ID" value="XM_013476290.1"/>
</dbReference>
<evidence type="ECO:0000259" key="3">
    <source>
        <dbReference type="PROSITE" id="PS50105"/>
    </source>
</evidence>
<dbReference type="PROSITE" id="PS50105">
    <property type="entry name" value="SAM_DOMAIN"/>
    <property type="match status" value="1"/>
</dbReference>
<protein>
    <submittedName>
        <fullName evidence="4">SAM and PH domain protein</fullName>
    </submittedName>
</protein>
<dbReference type="GeneID" id="25312891"/>
<dbReference type="AlphaFoldDB" id="A0A0F4Z3Q5"/>
<accession>A0A0F4Z3Q5</accession>
<dbReference type="InterPro" id="IPR001849">
    <property type="entry name" value="PH_domain"/>
</dbReference>
<evidence type="ECO:0000313" key="4">
    <source>
        <dbReference type="EMBL" id="KKA25132.1"/>
    </source>
</evidence>
<keyword evidence="5" id="KW-1185">Reference proteome</keyword>
<evidence type="ECO:0000259" key="2">
    <source>
        <dbReference type="PROSITE" id="PS50003"/>
    </source>
</evidence>
<feature type="region of interest" description="Disordered" evidence="1">
    <location>
        <begin position="383"/>
        <end position="428"/>
    </location>
</feature>
<feature type="compositionally biased region" description="Polar residues" evidence="1">
    <location>
        <begin position="19"/>
        <end position="35"/>
    </location>
</feature>
<dbReference type="SUPFAM" id="SSF50729">
    <property type="entry name" value="PH domain-like"/>
    <property type="match status" value="1"/>
</dbReference>
<feature type="compositionally biased region" description="Polar residues" evidence="1">
    <location>
        <begin position="263"/>
        <end position="275"/>
    </location>
</feature>
<dbReference type="Gene3D" id="2.30.29.30">
    <property type="entry name" value="Pleckstrin-homology domain (PH domain)/Phosphotyrosine-binding domain (PTB)"/>
    <property type="match status" value="1"/>
</dbReference>
<feature type="compositionally biased region" description="Low complexity" evidence="1">
    <location>
        <begin position="292"/>
        <end position="301"/>
    </location>
</feature>